<dbReference type="PANTHER" id="PTHR39159">
    <property type="match status" value="1"/>
</dbReference>
<dbReference type="AlphaFoldDB" id="A0A5J5H2Y3"/>
<feature type="domain" description="DUF402" evidence="2">
    <location>
        <begin position="17"/>
        <end position="153"/>
    </location>
</feature>
<sequence>MKKSINIKALKHPDILHYEWQGELIAQTSDYAIVHCKPGTPFIHHTKNRTYTTNNNWLDFFFIKEWYTVSIEIEHGKIITYYCNVALPPIISNNQISFVDLDLDFVKKHNENWKVVDEDEFELNSSKYDYSAKMKESAFEALEKLKRTVINKEFPFNNEVLNVLDWS</sequence>
<organism evidence="3 4">
    <name type="scientific">Niallia endozanthoxylica</name>
    <dbReference type="NCBI Taxonomy" id="2036016"/>
    <lineage>
        <taxon>Bacteria</taxon>
        <taxon>Bacillati</taxon>
        <taxon>Bacillota</taxon>
        <taxon>Bacilli</taxon>
        <taxon>Bacillales</taxon>
        <taxon>Bacillaceae</taxon>
        <taxon>Niallia</taxon>
    </lineage>
</organism>
<dbReference type="InterPro" id="IPR050212">
    <property type="entry name" value="Ntdp-like"/>
</dbReference>
<reference evidence="3 4" key="1">
    <citation type="submission" date="2019-09" db="EMBL/GenBank/DDBJ databases">
        <title>Whole genome sequences of isolates from the Mars Exploration Rovers.</title>
        <authorList>
            <person name="Seuylemezian A."/>
            <person name="Vaishampayan P."/>
        </authorList>
    </citation>
    <scope>NUCLEOTIDE SEQUENCE [LARGE SCALE GENOMIC DNA]</scope>
    <source>
        <strain evidence="3 4">MER_TA_151</strain>
    </source>
</reference>
<name>A0A5J5H2Y3_9BACI</name>
<keyword evidence="1" id="KW-0378">Hydrolase</keyword>
<dbReference type="EMBL" id="VYKL01000044">
    <property type="protein sequence ID" value="KAA9014890.1"/>
    <property type="molecule type" value="Genomic_DNA"/>
</dbReference>
<evidence type="ECO:0000256" key="1">
    <source>
        <dbReference type="ARBA" id="ARBA00022801"/>
    </source>
</evidence>
<evidence type="ECO:0000259" key="2">
    <source>
        <dbReference type="Pfam" id="PF04167"/>
    </source>
</evidence>
<evidence type="ECO:0000313" key="3">
    <source>
        <dbReference type="EMBL" id="KAA9014890.1"/>
    </source>
</evidence>
<dbReference type="RefSeq" id="WP_150442367.1">
    <property type="nucleotide sequence ID" value="NZ_VYKL01000044.1"/>
</dbReference>
<dbReference type="InterPro" id="IPR007295">
    <property type="entry name" value="DUF402"/>
</dbReference>
<dbReference type="InterPro" id="IPR035930">
    <property type="entry name" value="FomD-like_sf"/>
</dbReference>
<dbReference type="Pfam" id="PF04167">
    <property type="entry name" value="DUF402"/>
    <property type="match status" value="1"/>
</dbReference>
<dbReference type="PANTHER" id="PTHR39159:SF1">
    <property type="entry name" value="UPF0374 PROTEIN YGAC"/>
    <property type="match status" value="1"/>
</dbReference>
<accession>A0A5J5H2Y3</accession>
<protein>
    <submittedName>
        <fullName evidence="3">DUF402 domain-containing protein</fullName>
    </submittedName>
</protein>
<comment type="caution">
    <text evidence="3">The sequence shown here is derived from an EMBL/GenBank/DDBJ whole genome shotgun (WGS) entry which is preliminary data.</text>
</comment>
<dbReference type="Gene3D" id="2.40.380.10">
    <property type="entry name" value="FomD-like"/>
    <property type="match status" value="1"/>
</dbReference>
<dbReference type="SUPFAM" id="SSF159234">
    <property type="entry name" value="FomD-like"/>
    <property type="match status" value="1"/>
</dbReference>
<dbReference type="Proteomes" id="UP000326671">
    <property type="component" value="Unassembled WGS sequence"/>
</dbReference>
<evidence type="ECO:0000313" key="4">
    <source>
        <dbReference type="Proteomes" id="UP000326671"/>
    </source>
</evidence>
<gene>
    <name evidence="3" type="ORF">F4V44_23095</name>
</gene>
<keyword evidence="4" id="KW-1185">Reference proteome</keyword>
<dbReference type="GO" id="GO:0016787">
    <property type="term" value="F:hydrolase activity"/>
    <property type="evidence" value="ECO:0007669"/>
    <property type="project" value="UniProtKB-KW"/>
</dbReference>
<dbReference type="OrthoDB" id="2357011at2"/>
<proteinExistence type="predicted"/>